<feature type="repeat" description="WD" evidence="4">
    <location>
        <begin position="74"/>
        <end position="105"/>
    </location>
</feature>
<protein>
    <recommendedName>
        <fullName evidence="3">Probable cytosolic iron-sulfur protein assembly protein CIAO1 homolog</fullName>
    </recommendedName>
</protein>
<dbReference type="AlphaFoldDB" id="L1LDF1"/>
<evidence type="ECO:0000256" key="2">
    <source>
        <dbReference type="ARBA" id="ARBA00022737"/>
    </source>
</evidence>
<dbReference type="InterPro" id="IPR028608">
    <property type="entry name" value="CIAO1/Cia1"/>
</dbReference>
<sequence length="405" mass="45951">MKVEHLLCVNGHNERIWCIAWSPTENIFATCSADRKVKIWRFIKEDSVGVSHFCPLDPQNCGKEYKVELEFSIDNAFKKTVRSVKFSNDGKFLICASFDGTTSIWTRTYIRDSTGESTQNPTSHTGCKLVWKYVSILQGHENEVKCAAFDPSGVYIATCGRDKTIWIYEKSRENVYGRGDLNTIEGSDSHMEYFCSAILSGHRHDVKYVCWNPSALLLASASYDNAVKLWTIKDNDWRCIQTLNLHSNTVWSLSFNFDGSLLASCSADKNLFIYESKVMKNFLDSNKIAKPQSLLWTVGPFSDPLTYKRSEASTYAPILADDWEIKRSYNELHSRPIYTLDFGDSILTGGGDNAIKIVKPDGKSEMLEINGHTSDVNSVAWKPFDDREIFASVGDDDCIRFWRLS</sequence>
<dbReference type="InterPro" id="IPR015943">
    <property type="entry name" value="WD40/YVTN_repeat-like_dom_sf"/>
</dbReference>
<dbReference type="GO" id="GO:0016746">
    <property type="term" value="F:acyltransferase activity"/>
    <property type="evidence" value="ECO:0007669"/>
    <property type="project" value="UniProtKB-KW"/>
</dbReference>
<dbReference type="PANTHER" id="PTHR19920">
    <property type="entry name" value="WD40 PROTEIN CIAO1"/>
    <property type="match status" value="1"/>
</dbReference>
<dbReference type="EMBL" id="ACOU01000003">
    <property type="protein sequence ID" value="EKX73203.1"/>
    <property type="molecule type" value="Genomic_DNA"/>
</dbReference>
<dbReference type="Proteomes" id="UP000031512">
    <property type="component" value="Unassembled WGS sequence"/>
</dbReference>
<dbReference type="OrthoDB" id="284782at2759"/>
<dbReference type="GO" id="GO:0097361">
    <property type="term" value="C:cytosolic [4Fe-4S] assembly targeting complex"/>
    <property type="evidence" value="ECO:0007669"/>
    <property type="project" value="InterPro"/>
</dbReference>
<keyword evidence="1 4" id="KW-0853">WD repeat</keyword>
<dbReference type="HAMAP" id="MF_03037">
    <property type="entry name" value="ciao1"/>
    <property type="match status" value="1"/>
</dbReference>
<dbReference type="KEGG" id="beq:BEWA_052580"/>
<organism evidence="5 6">
    <name type="scientific">Theileria equi strain WA</name>
    <dbReference type="NCBI Taxonomy" id="1537102"/>
    <lineage>
        <taxon>Eukaryota</taxon>
        <taxon>Sar</taxon>
        <taxon>Alveolata</taxon>
        <taxon>Apicomplexa</taxon>
        <taxon>Aconoidasida</taxon>
        <taxon>Piroplasmida</taxon>
        <taxon>Theileriidae</taxon>
        <taxon>Theileria</taxon>
    </lineage>
</organism>
<dbReference type="PROSITE" id="PS50082">
    <property type="entry name" value="WD_REPEATS_2"/>
    <property type="match status" value="6"/>
</dbReference>
<evidence type="ECO:0000256" key="4">
    <source>
        <dbReference type="PROSITE-ProRule" id="PRU00221"/>
    </source>
</evidence>
<dbReference type="PANTHER" id="PTHR19920:SF0">
    <property type="entry name" value="CYTOSOLIC IRON-SULFUR PROTEIN ASSEMBLY PROTEIN CIAO1-RELATED"/>
    <property type="match status" value="1"/>
</dbReference>
<dbReference type="RefSeq" id="XP_004832655.1">
    <property type="nucleotide sequence ID" value="XM_004832598.1"/>
</dbReference>
<dbReference type="GO" id="GO:0016226">
    <property type="term" value="P:iron-sulfur cluster assembly"/>
    <property type="evidence" value="ECO:0007669"/>
    <property type="project" value="UniProtKB-UniRule"/>
</dbReference>
<dbReference type="CDD" id="cd00200">
    <property type="entry name" value="WD40"/>
    <property type="match status" value="1"/>
</dbReference>
<keyword evidence="2" id="KW-0677">Repeat</keyword>
<evidence type="ECO:0000313" key="5">
    <source>
        <dbReference type="EMBL" id="EKX73203.1"/>
    </source>
</evidence>
<dbReference type="Gene3D" id="2.130.10.10">
    <property type="entry name" value="YVTN repeat-like/Quinoprotein amine dehydrogenase"/>
    <property type="match status" value="2"/>
</dbReference>
<dbReference type="STRING" id="1537102.L1LDF1"/>
<name>L1LDF1_THEEQ</name>
<proteinExistence type="inferred from homology"/>
<comment type="similarity">
    <text evidence="3">Belongs to the WD repeat CIA1 family.</text>
</comment>
<dbReference type="SUPFAM" id="SSF50978">
    <property type="entry name" value="WD40 repeat-like"/>
    <property type="match status" value="1"/>
</dbReference>
<dbReference type="InterPro" id="IPR001680">
    <property type="entry name" value="WD40_rpt"/>
</dbReference>
<dbReference type="GeneID" id="15802810"/>
<dbReference type="PROSITE" id="PS50294">
    <property type="entry name" value="WD_REPEATS_REGION"/>
    <property type="match status" value="4"/>
</dbReference>
<gene>
    <name evidence="5" type="ORF">BEWA_052580</name>
</gene>
<dbReference type="SMART" id="SM00320">
    <property type="entry name" value="WD40"/>
    <property type="match status" value="7"/>
</dbReference>
<keyword evidence="6" id="KW-1185">Reference proteome</keyword>
<evidence type="ECO:0000256" key="1">
    <source>
        <dbReference type="ARBA" id="ARBA00022574"/>
    </source>
</evidence>
<feature type="repeat" description="WD" evidence="4">
    <location>
        <begin position="369"/>
        <end position="405"/>
    </location>
</feature>
<dbReference type="eggNOG" id="KOG0645">
    <property type="taxonomic scope" value="Eukaryota"/>
</dbReference>
<feature type="repeat" description="WD" evidence="4">
    <location>
        <begin position="137"/>
        <end position="169"/>
    </location>
</feature>
<dbReference type="VEuPathDB" id="PiroplasmaDB:BEWA_052580"/>
<evidence type="ECO:0000313" key="6">
    <source>
        <dbReference type="Proteomes" id="UP000031512"/>
    </source>
</evidence>
<reference evidence="5 6" key="1">
    <citation type="journal article" date="2012" name="BMC Genomics">
        <title>Comparative genomic analysis and phylogenetic position of Theileria equi.</title>
        <authorList>
            <person name="Kappmeyer L.S."/>
            <person name="Thiagarajan M."/>
            <person name="Herndon D.R."/>
            <person name="Ramsay J.D."/>
            <person name="Caler E."/>
            <person name="Djikeng A."/>
            <person name="Gillespie J.J."/>
            <person name="Lau A.O."/>
            <person name="Roalson E.H."/>
            <person name="Silva J.C."/>
            <person name="Silva M.G."/>
            <person name="Suarez C.E."/>
            <person name="Ueti M.W."/>
            <person name="Nene V.M."/>
            <person name="Mealey R.H."/>
            <person name="Knowles D.P."/>
            <person name="Brayton K.A."/>
        </authorList>
    </citation>
    <scope>NUCLEOTIDE SEQUENCE [LARGE SCALE GENOMIC DNA]</scope>
    <source>
        <strain evidence="5 6">WA</strain>
    </source>
</reference>
<accession>L1LDF1</accession>
<keyword evidence="5" id="KW-0012">Acyltransferase</keyword>
<dbReference type="Pfam" id="PF00400">
    <property type="entry name" value="WD40"/>
    <property type="match status" value="6"/>
</dbReference>
<comment type="caution">
    <text evidence="5">The sequence shown here is derived from an EMBL/GenBank/DDBJ whole genome shotgun (WGS) entry which is preliminary data.</text>
</comment>
<feature type="repeat" description="WD" evidence="4">
    <location>
        <begin position="243"/>
        <end position="275"/>
    </location>
</feature>
<keyword evidence="5" id="KW-0808">Transferase</keyword>
<dbReference type="InterPro" id="IPR036322">
    <property type="entry name" value="WD40_repeat_dom_sf"/>
</dbReference>
<feature type="repeat" description="WD" evidence="4">
    <location>
        <begin position="199"/>
        <end position="233"/>
    </location>
</feature>
<comment type="function">
    <text evidence="3">Essential component of the cytosolic iron-sulfur (Fe/S) protein assembly machinery. Required for the maturation of extramitochondrial Fe/S proteins.</text>
</comment>
<evidence type="ECO:0000256" key="3">
    <source>
        <dbReference type="HAMAP-Rule" id="MF_03037"/>
    </source>
</evidence>
<feature type="repeat" description="WD" evidence="4">
    <location>
        <begin position="9"/>
        <end position="40"/>
    </location>
</feature>